<evidence type="ECO:0000313" key="1">
    <source>
        <dbReference type="Proteomes" id="UP000695000"/>
    </source>
</evidence>
<keyword evidence="1" id="KW-1185">Reference proteome</keyword>
<accession>A0ABM1MIQ6</accession>
<dbReference type="GeneID" id="108561154"/>
<name>A0ABM1MIQ6_NICVS</name>
<dbReference type="Proteomes" id="UP000695000">
    <property type="component" value="Unplaced"/>
</dbReference>
<reference evidence="2" key="1">
    <citation type="submission" date="2025-08" db="UniProtKB">
        <authorList>
            <consortium name="RefSeq"/>
        </authorList>
    </citation>
    <scope>IDENTIFICATION</scope>
    <source>
        <tissue evidence="2">Whole Larva</tissue>
    </source>
</reference>
<evidence type="ECO:0000313" key="2">
    <source>
        <dbReference type="RefSeq" id="XP_017774456.1"/>
    </source>
</evidence>
<sequence>MSNSVNCNCSKVLFIKAWALETVWAMKPKNGVLRRQMIASLIRQTVKSHIQDNNFQDYEDRCIFCQKIVHTVKFSSSNYSRNQGNTSLDTEQTNEDYELELERFKEIVLDKED</sequence>
<gene>
    <name evidence="2" type="primary">LOC108561154</name>
</gene>
<protein>
    <submittedName>
        <fullName evidence="2">Uncharacterized protein LOC108561154</fullName>
    </submittedName>
</protein>
<organism evidence="1 2">
    <name type="scientific">Nicrophorus vespilloides</name>
    <name type="common">Boreal carrion beetle</name>
    <dbReference type="NCBI Taxonomy" id="110193"/>
    <lineage>
        <taxon>Eukaryota</taxon>
        <taxon>Metazoa</taxon>
        <taxon>Ecdysozoa</taxon>
        <taxon>Arthropoda</taxon>
        <taxon>Hexapoda</taxon>
        <taxon>Insecta</taxon>
        <taxon>Pterygota</taxon>
        <taxon>Neoptera</taxon>
        <taxon>Endopterygota</taxon>
        <taxon>Coleoptera</taxon>
        <taxon>Polyphaga</taxon>
        <taxon>Staphyliniformia</taxon>
        <taxon>Silphidae</taxon>
        <taxon>Nicrophorinae</taxon>
        <taxon>Nicrophorus</taxon>
    </lineage>
</organism>
<proteinExistence type="predicted"/>
<dbReference type="RefSeq" id="XP_017774456.1">
    <property type="nucleotide sequence ID" value="XM_017918967.1"/>
</dbReference>